<evidence type="ECO:0008006" key="5">
    <source>
        <dbReference type="Google" id="ProtNLM"/>
    </source>
</evidence>
<keyword evidence="2" id="KW-0732">Signal</keyword>
<name>A0A6S6QHM9_9HYPH</name>
<evidence type="ECO:0000313" key="4">
    <source>
        <dbReference type="Proteomes" id="UP000515317"/>
    </source>
</evidence>
<proteinExistence type="predicted"/>
<sequence length="108" mass="11563">MEIDAMMKRALTLLALSAGAVMFFGPAENAQAVVYCTYVDYPANCVVRPGVVLRRAVWCTHIDYPLGCVVRPGVRLVARPVVRAVTPGVGRPGVPGNRGGPVNRPGRF</sequence>
<dbReference type="KEGG" id="tso:IZ6_03990"/>
<dbReference type="EMBL" id="AP023361">
    <property type="protein sequence ID" value="BCJ89664.1"/>
    <property type="molecule type" value="Genomic_DNA"/>
</dbReference>
<keyword evidence="4" id="KW-1185">Reference proteome</keyword>
<accession>A0A6S6QHM9</accession>
<gene>
    <name evidence="3" type="ORF">IZ6_03990</name>
</gene>
<evidence type="ECO:0000313" key="3">
    <source>
        <dbReference type="EMBL" id="BCJ89664.1"/>
    </source>
</evidence>
<dbReference type="AlphaFoldDB" id="A0A6S6QHM9"/>
<dbReference type="Proteomes" id="UP000515317">
    <property type="component" value="Chromosome"/>
</dbReference>
<reference evidence="3 4" key="1">
    <citation type="submission" date="2020-08" db="EMBL/GenBank/DDBJ databases">
        <title>Genome sequence of Rhizobiales bacterium strain IZ6.</title>
        <authorList>
            <person name="Nakai R."/>
            <person name="Naganuma T."/>
        </authorList>
    </citation>
    <scope>NUCLEOTIDE SEQUENCE [LARGE SCALE GENOMIC DNA]</scope>
    <source>
        <strain evidence="3 4">IZ6</strain>
    </source>
</reference>
<feature type="signal peptide" evidence="2">
    <location>
        <begin position="1"/>
        <end position="32"/>
    </location>
</feature>
<feature type="region of interest" description="Disordered" evidence="1">
    <location>
        <begin position="89"/>
        <end position="108"/>
    </location>
</feature>
<organism evidence="3 4">
    <name type="scientific">Terrihabitans soli</name>
    <dbReference type="NCBI Taxonomy" id="708113"/>
    <lineage>
        <taxon>Bacteria</taxon>
        <taxon>Pseudomonadati</taxon>
        <taxon>Pseudomonadota</taxon>
        <taxon>Alphaproteobacteria</taxon>
        <taxon>Hyphomicrobiales</taxon>
        <taxon>Terrihabitans</taxon>
    </lineage>
</organism>
<feature type="chain" id="PRO_5027849743" description="DUF3551 domain-containing protein" evidence="2">
    <location>
        <begin position="33"/>
        <end position="108"/>
    </location>
</feature>
<protein>
    <recommendedName>
        <fullName evidence="5">DUF3551 domain-containing protein</fullName>
    </recommendedName>
</protein>
<evidence type="ECO:0000256" key="1">
    <source>
        <dbReference type="SAM" id="MobiDB-lite"/>
    </source>
</evidence>
<evidence type="ECO:0000256" key="2">
    <source>
        <dbReference type="SAM" id="SignalP"/>
    </source>
</evidence>
<feature type="compositionally biased region" description="Gly residues" evidence="1">
    <location>
        <begin position="90"/>
        <end position="99"/>
    </location>
</feature>